<feature type="domain" description="ABC transporter" evidence="3">
    <location>
        <begin position="249"/>
        <end position="485"/>
    </location>
</feature>
<dbReference type="SMART" id="SM00382">
    <property type="entry name" value="AAA"/>
    <property type="match status" value="2"/>
</dbReference>
<dbReference type="NCBIfam" id="NF008186">
    <property type="entry name" value="PRK10938.1"/>
    <property type="match status" value="1"/>
</dbReference>
<name>A0A0A7S0W0_FRIPE</name>
<dbReference type="EMBL" id="CP009056">
    <property type="protein sequence ID" value="AJA44452.1"/>
    <property type="molecule type" value="Genomic_DNA"/>
</dbReference>
<dbReference type="Pfam" id="PF00005">
    <property type="entry name" value="ABC_tran"/>
    <property type="match status" value="2"/>
</dbReference>
<keyword evidence="2" id="KW-0067">ATP-binding</keyword>
<dbReference type="Gene3D" id="3.40.50.300">
    <property type="entry name" value="P-loop containing nucleotide triphosphate hydrolases"/>
    <property type="match status" value="2"/>
</dbReference>
<keyword evidence="1" id="KW-0547">Nucleotide-binding</keyword>
<dbReference type="OrthoDB" id="9805029at2"/>
<sequence>MLNIDNATYKISDFKTFCIPHLVINPNESWAFVGSNGSGKSTLVRALANEQQILKGRADNFFNKIEHISFEQLQKIVEQEWNRNNTDMLSEGEDDTGLTVEQMIQEKVTNTALCLKLAQQFGIAHLLEQRFKYLSTGETRKTLLCRILMSEPDLLILDEPFDGLDVQSRHQLAELLASLSQQGLTLILVLNRINDIPNFVEKVGLLVECQLVKTGSREAILHDEVVSALSNIESSYDEHLPEPDESPTVLADDLPRVILNNCHIQYGDRVIIDGLSWQVNAGEHWQIVGPNGAGKSTLLSLITGDHPQGYSNDLTLFGYRRGSGETIWDIKKHIGYVSSSLHMDYRVSASVKNVLLSGYFDSIGVYNATSDKQHKLADEWLKLLNLTSHANQPFQTLSWGQQRLVLIARALVKHPTLLILDEPLQGLDQLNRELVKRWIDLLIQSGNSQLMFVSHHVEDAPNCITNRLTFEQMDQNHYHYRFDQL</sequence>
<proteinExistence type="predicted"/>
<dbReference type="KEGG" id="fpp:FPB0191_00621"/>
<organism evidence="4 5">
    <name type="scientific">Frischella perrara</name>
    <dbReference type="NCBI Taxonomy" id="1267021"/>
    <lineage>
        <taxon>Bacteria</taxon>
        <taxon>Pseudomonadati</taxon>
        <taxon>Pseudomonadota</taxon>
        <taxon>Gammaproteobacteria</taxon>
        <taxon>Orbales</taxon>
        <taxon>Orbaceae</taxon>
        <taxon>Frischella</taxon>
    </lineage>
</organism>
<dbReference type="InterPro" id="IPR003593">
    <property type="entry name" value="AAA+_ATPase"/>
</dbReference>
<dbReference type="PANTHER" id="PTHR43158">
    <property type="entry name" value="SKFA PEPTIDE EXPORT ATP-BINDING PROTEIN SKFE"/>
    <property type="match status" value="1"/>
</dbReference>
<dbReference type="GO" id="GO:0005524">
    <property type="term" value="F:ATP binding"/>
    <property type="evidence" value="ECO:0007669"/>
    <property type="project" value="UniProtKB-KW"/>
</dbReference>
<dbReference type="SUPFAM" id="SSF52540">
    <property type="entry name" value="P-loop containing nucleoside triphosphate hydrolases"/>
    <property type="match status" value="2"/>
</dbReference>
<dbReference type="AlphaFoldDB" id="A0A0A7S0W0"/>
<dbReference type="HOGENOM" id="CLU_000604_45_0_6"/>
<evidence type="ECO:0000259" key="3">
    <source>
        <dbReference type="PROSITE" id="PS50893"/>
    </source>
</evidence>
<evidence type="ECO:0000256" key="1">
    <source>
        <dbReference type="ARBA" id="ARBA00022741"/>
    </source>
</evidence>
<evidence type="ECO:0000256" key="2">
    <source>
        <dbReference type="ARBA" id="ARBA00022840"/>
    </source>
</evidence>
<dbReference type="InterPro" id="IPR027417">
    <property type="entry name" value="P-loop_NTPase"/>
</dbReference>
<evidence type="ECO:0000313" key="5">
    <source>
        <dbReference type="Proteomes" id="UP000030901"/>
    </source>
</evidence>
<dbReference type="InterPro" id="IPR003439">
    <property type="entry name" value="ABC_transporter-like_ATP-bd"/>
</dbReference>
<reference evidence="4 5" key="1">
    <citation type="journal article" date="2014" name="Appl. Environ. Microbiol.">
        <title>Gut symbionts from distinct hosts exhibit genotoxic activity via divergent colibactin biosynthetic pathways.</title>
        <authorList>
            <person name="Engel P."/>
            <person name="Vizcaino M.I."/>
            <person name="Crawford J.M."/>
        </authorList>
    </citation>
    <scope>NUCLEOTIDE SEQUENCE [LARGE SCALE GENOMIC DNA]</scope>
    <source>
        <strain evidence="4 5">PEB0191</strain>
    </source>
</reference>
<dbReference type="FunFam" id="3.40.50.300:FF:000866">
    <property type="entry name" value="Molybdate ABC transporter ATP-binding protein ModF"/>
    <property type="match status" value="1"/>
</dbReference>
<dbReference type="STRING" id="1267021.FPB0191_00621"/>
<dbReference type="Proteomes" id="UP000030901">
    <property type="component" value="Chromosome"/>
</dbReference>
<evidence type="ECO:0000313" key="4">
    <source>
        <dbReference type="EMBL" id="AJA44452.1"/>
    </source>
</evidence>
<gene>
    <name evidence="4" type="ORF">FPB0191_00621</name>
</gene>
<dbReference type="GO" id="GO:0016887">
    <property type="term" value="F:ATP hydrolysis activity"/>
    <property type="evidence" value="ECO:0007669"/>
    <property type="project" value="InterPro"/>
</dbReference>
<dbReference type="PROSITE" id="PS50893">
    <property type="entry name" value="ABC_TRANSPORTER_2"/>
    <property type="match status" value="2"/>
</dbReference>
<feature type="domain" description="ABC transporter" evidence="3">
    <location>
        <begin position="2"/>
        <end position="233"/>
    </location>
</feature>
<accession>A0A0A7S0W0</accession>
<keyword evidence="5" id="KW-1185">Reference proteome</keyword>
<protein>
    <submittedName>
        <fullName evidence="4">ABC-type molybdenum transport system, ATPase component/photorepair protein PhrA</fullName>
    </submittedName>
</protein>
<dbReference type="PANTHER" id="PTHR43158:SF2">
    <property type="entry name" value="SKFA PEPTIDE EXPORT ATP-BINDING PROTEIN SKFE"/>
    <property type="match status" value="1"/>
</dbReference>
<dbReference type="RefSeq" id="WP_039103944.1">
    <property type="nucleotide sequence ID" value="NZ_CP009056.1"/>
</dbReference>